<gene>
    <name evidence="2" type="ORF">PENANT_c008G10361</name>
</gene>
<keyword evidence="3" id="KW-1185">Reference proteome</keyword>
<evidence type="ECO:0000256" key="1">
    <source>
        <dbReference type="SAM" id="MobiDB-lite"/>
    </source>
</evidence>
<comment type="caution">
    <text evidence="2">The sequence shown here is derived from an EMBL/GenBank/DDBJ whole genome shotgun (WGS) entry which is preliminary data.</text>
</comment>
<sequence length="88" mass="9777">MLVGLPWTSDNQDAEPNYTKTQGTNAPDACVLGKTEKRYAISYIYPKPKIAHRFGSYRANVTSTSRISCNAGSSPRKKQEFISTFSVQ</sequence>
<dbReference type="Proteomes" id="UP000191672">
    <property type="component" value="Unassembled WGS sequence"/>
</dbReference>
<reference evidence="3" key="1">
    <citation type="journal article" date="2017" name="Nat. Microbiol.">
        <title>Global analysis of biosynthetic gene clusters reveals vast potential of secondary metabolite production in Penicillium species.</title>
        <authorList>
            <person name="Nielsen J.C."/>
            <person name="Grijseels S."/>
            <person name="Prigent S."/>
            <person name="Ji B."/>
            <person name="Dainat J."/>
            <person name="Nielsen K.F."/>
            <person name="Frisvad J.C."/>
            <person name="Workman M."/>
            <person name="Nielsen J."/>
        </authorList>
    </citation>
    <scope>NUCLEOTIDE SEQUENCE [LARGE SCALE GENOMIC DNA]</scope>
    <source>
        <strain evidence="3">IBT 31811</strain>
    </source>
</reference>
<proteinExistence type="predicted"/>
<dbReference type="EMBL" id="MDYN01000008">
    <property type="protein sequence ID" value="OQD86361.1"/>
    <property type="molecule type" value="Genomic_DNA"/>
</dbReference>
<evidence type="ECO:0000313" key="2">
    <source>
        <dbReference type="EMBL" id="OQD86361.1"/>
    </source>
</evidence>
<evidence type="ECO:0000313" key="3">
    <source>
        <dbReference type="Proteomes" id="UP000191672"/>
    </source>
</evidence>
<organism evidence="2 3">
    <name type="scientific">Penicillium antarcticum</name>
    <dbReference type="NCBI Taxonomy" id="416450"/>
    <lineage>
        <taxon>Eukaryota</taxon>
        <taxon>Fungi</taxon>
        <taxon>Dikarya</taxon>
        <taxon>Ascomycota</taxon>
        <taxon>Pezizomycotina</taxon>
        <taxon>Eurotiomycetes</taxon>
        <taxon>Eurotiomycetidae</taxon>
        <taxon>Eurotiales</taxon>
        <taxon>Aspergillaceae</taxon>
        <taxon>Penicillium</taxon>
    </lineage>
</organism>
<dbReference type="AlphaFoldDB" id="A0A1V6QAU7"/>
<feature type="region of interest" description="Disordered" evidence="1">
    <location>
        <begin position="68"/>
        <end position="88"/>
    </location>
</feature>
<name>A0A1V6QAU7_9EURO</name>
<protein>
    <submittedName>
        <fullName evidence="2">Uncharacterized protein</fullName>
    </submittedName>
</protein>
<feature type="region of interest" description="Disordered" evidence="1">
    <location>
        <begin position="1"/>
        <end position="26"/>
    </location>
</feature>
<accession>A0A1V6QAU7</accession>